<evidence type="ECO:0000313" key="2">
    <source>
        <dbReference type="EMBL" id="KAK7498527.1"/>
    </source>
</evidence>
<dbReference type="EMBL" id="JACVVK020000050">
    <property type="protein sequence ID" value="KAK7498527.1"/>
    <property type="molecule type" value="Genomic_DNA"/>
</dbReference>
<organism evidence="2 3">
    <name type="scientific">Batillaria attramentaria</name>
    <dbReference type="NCBI Taxonomy" id="370345"/>
    <lineage>
        <taxon>Eukaryota</taxon>
        <taxon>Metazoa</taxon>
        <taxon>Spiralia</taxon>
        <taxon>Lophotrochozoa</taxon>
        <taxon>Mollusca</taxon>
        <taxon>Gastropoda</taxon>
        <taxon>Caenogastropoda</taxon>
        <taxon>Sorbeoconcha</taxon>
        <taxon>Cerithioidea</taxon>
        <taxon>Batillariidae</taxon>
        <taxon>Batillaria</taxon>
    </lineage>
</organism>
<protein>
    <submittedName>
        <fullName evidence="2">Uncharacterized protein</fullName>
    </submittedName>
</protein>
<feature type="non-terminal residue" evidence="2">
    <location>
        <position position="53"/>
    </location>
</feature>
<comment type="caution">
    <text evidence="2">The sequence shown here is derived from an EMBL/GenBank/DDBJ whole genome shotgun (WGS) entry which is preliminary data.</text>
</comment>
<reference evidence="2 3" key="1">
    <citation type="journal article" date="2023" name="Sci. Data">
        <title>Genome assembly of the Korean intertidal mud-creeper Batillaria attramentaria.</title>
        <authorList>
            <person name="Patra A.K."/>
            <person name="Ho P.T."/>
            <person name="Jun S."/>
            <person name="Lee S.J."/>
            <person name="Kim Y."/>
            <person name="Won Y.J."/>
        </authorList>
    </citation>
    <scope>NUCLEOTIDE SEQUENCE [LARGE SCALE GENOMIC DNA]</scope>
    <source>
        <strain evidence="2">Wonlab-2016</strain>
    </source>
</reference>
<accession>A0ABD0LGA6</accession>
<name>A0ABD0LGA6_9CAEN</name>
<feature type="region of interest" description="Disordered" evidence="1">
    <location>
        <begin position="1"/>
        <end position="22"/>
    </location>
</feature>
<dbReference type="Proteomes" id="UP001519460">
    <property type="component" value="Unassembled WGS sequence"/>
</dbReference>
<evidence type="ECO:0000256" key="1">
    <source>
        <dbReference type="SAM" id="MobiDB-lite"/>
    </source>
</evidence>
<dbReference type="AlphaFoldDB" id="A0ABD0LGA6"/>
<gene>
    <name evidence="2" type="ORF">BaRGS_00010187</name>
</gene>
<evidence type="ECO:0000313" key="3">
    <source>
        <dbReference type="Proteomes" id="UP001519460"/>
    </source>
</evidence>
<feature type="compositionally biased region" description="Low complexity" evidence="1">
    <location>
        <begin position="13"/>
        <end position="22"/>
    </location>
</feature>
<proteinExistence type="predicted"/>
<keyword evidence="3" id="KW-1185">Reference proteome</keyword>
<sequence>MTGFLEMDTETVSSAGGTSSGGALLCRGVRVLSVSLSFLVVVVTHADDRSWVI</sequence>